<feature type="transmembrane region" description="Helical" evidence="1">
    <location>
        <begin position="318"/>
        <end position="337"/>
    </location>
</feature>
<dbReference type="EMBL" id="JARTLD010000084">
    <property type="protein sequence ID" value="MED5020932.1"/>
    <property type="molecule type" value="Genomic_DNA"/>
</dbReference>
<feature type="transmembrane region" description="Helical" evidence="1">
    <location>
        <begin position="139"/>
        <end position="158"/>
    </location>
</feature>
<keyword evidence="1" id="KW-0472">Membrane</keyword>
<feature type="transmembrane region" description="Helical" evidence="1">
    <location>
        <begin position="64"/>
        <end position="86"/>
    </location>
</feature>
<gene>
    <name evidence="2" type="ORF">P9847_27085</name>
</gene>
<comment type="caution">
    <text evidence="2">The sequence shown here is derived from an EMBL/GenBank/DDBJ whole genome shotgun (WGS) entry which is preliminary data.</text>
</comment>
<feature type="transmembrane region" description="Helical" evidence="1">
    <location>
        <begin position="174"/>
        <end position="193"/>
    </location>
</feature>
<feature type="transmembrane region" description="Helical" evidence="1">
    <location>
        <begin position="358"/>
        <end position="378"/>
    </location>
</feature>
<feature type="transmembrane region" description="Helical" evidence="1">
    <location>
        <begin position="106"/>
        <end position="127"/>
    </location>
</feature>
<keyword evidence="3" id="KW-1185">Reference proteome</keyword>
<dbReference type="Proteomes" id="UP001343257">
    <property type="component" value="Unassembled WGS sequence"/>
</dbReference>
<sequence length="418" mass="47715">MFPNPASLFRKRLISHIRDRVRVMRSVADDWTVFLYILIPGLLLGGRLYYGLWKEPLPAWAAQLPFSVVLALLLLIASLSSILLLIREADVLFVIQRKAWLHGVMVWSSLYSMAVAAFKTSIFYLIVLPFLVRQFHQDSLSLVSLLLFTIAFEWVLMWSKHLVRVQTGGWRRRLLYIPFVFVPSGMYGAFAAWFRLQPFALGLGTIILVVVSLLLIIVRLRLRGTFMNDVQEDLTNRTDLTRVVLSQTVDKPRRIRKKTWIYRRSGNVFRSTLPSRRIAGAMIKTLLRHPKQSTLYLQFTGISLLVLLTLPIGIKVVAFAALIMLLTYWLFLQWFGFRQDPFVSLLPWPDDQHLQGSHLAMGTLLTPFAVLTSAAVLFTAPVNVWIAVIGFVPLAAASAWIAPQAMRMFMLNRKYGSP</sequence>
<keyword evidence="1" id="KW-0812">Transmembrane</keyword>
<dbReference type="InterPro" id="IPR010288">
    <property type="entry name" value="EcsB_ABC"/>
</dbReference>
<reference evidence="2 3" key="1">
    <citation type="submission" date="2023-03" db="EMBL/GenBank/DDBJ databases">
        <title>Bacillus Genome Sequencing.</title>
        <authorList>
            <person name="Dunlap C."/>
        </authorList>
    </citation>
    <scope>NUCLEOTIDE SEQUENCE [LARGE SCALE GENOMIC DNA]</scope>
    <source>
        <strain evidence="2 3">NRS-52</strain>
    </source>
</reference>
<keyword evidence="1" id="KW-1133">Transmembrane helix</keyword>
<protein>
    <submittedName>
        <fullName evidence="2">ABC transporter permease</fullName>
    </submittedName>
</protein>
<name>A0ABU6Q1H6_9BACL</name>
<evidence type="ECO:0000313" key="2">
    <source>
        <dbReference type="EMBL" id="MED5020932.1"/>
    </source>
</evidence>
<organism evidence="2 3">
    <name type="scientific">Paenibacillus chibensis</name>
    <dbReference type="NCBI Taxonomy" id="59846"/>
    <lineage>
        <taxon>Bacteria</taxon>
        <taxon>Bacillati</taxon>
        <taxon>Bacillota</taxon>
        <taxon>Bacilli</taxon>
        <taxon>Bacillales</taxon>
        <taxon>Paenibacillaceae</taxon>
        <taxon>Paenibacillus</taxon>
    </lineage>
</organism>
<feature type="transmembrane region" description="Helical" evidence="1">
    <location>
        <begin position="384"/>
        <end position="403"/>
    </location>
</feature>
<evidence type="ECO:0000256" key="1">
    <source>
        <dbReference type="SAM" id="Phobius"/>
    </source>
</evidence>
<accession>A0ABU6Q1H6</accession>
<evidence type="ECO:0000313" key="3">
    <source>
        <dbReference type="Proteomes" id="UP001343257"/>
    </source>
</evidence>
<dbReference type="RefSeq" id="WP_328282360.1">
    <property type="nucleotide sequence ID" value="NZ_JARTLD010000084.1"/>
</dbReference>
<feature type="transmembrane region" description="Helical" evidence="1">
    <location>
        <begin position="199"/>
        <end position="218"/>
    </location>
</feature>
<proteinExistence type="predicted"/>
<feature type="transmembrane region" description="Helical" evidence="1">
    <location>
        <begin position="33"/>
        <end position="52"/>
    </location>
</feature>
<dbReference type="Pfam" id="PF05975">
    <property type="entry name" value="EcsB"/>
    <property type="match status" value="1"/>
</dbReference>